<dbReference type="Pfam" id="PF00356">
    <property type="entry name" value="LacI"/>
    <property type="match status" value="1"/>
</dbReference>
<accession>A0A2T3G7Y1</accession>
<keyword evidence="2" id="KW-0238">DNA-binding</keyword>
<dbReference type="InterPro" id="IPR046335">
    <property type="entry name" value="LacI/GalR-like_sensor"/>
</dbReference>
<dbReference type="PANTHER" id="PTHR30146:SF109">
    <property type="entry name" value="HTH-TYPE TRANSCRIPTIONAL REGULATOR GALS"/>
    <property type="match status" value="1"/>
</dbReference>
<dbReference type="CDD" id="cd01392">
    <property type="entry name" value="HTH_LacI"/>
    <property type="match status" value="1"/>
</dbReference>
<organism evidence="5 6">
    <name type="scientific">Bifidobacterium callitrichos</name>
    <dbReference type="NCBI Taxonomy" id="762209"/>
    <lineage>
        <taxon>Bacteria</taxon>
        <taxon>Bacillati</taxon>
        <taxon>Actinomycetota</taxon>
        <taxon>Actinomycetes</taxon>
        <taxon>Bifidobacteriales</taxon>
        <taxon>Bifidobacteriaceae</taxon>
        <taxon>Bifidobacterium</taxon>
    </lineage>
</organism>
<evidence type="ECO:0000313" key="5">
    <source>
        <dbReference type="EMBL" id="PST45594.1"/>
    </source>
</evidence>
<evidence type="ECO:0000259" key="4">
    <source>
        <dbReference type="PROSITE" id="PS50932"/>
    </source>
</evidence>
<feature type="domain" description="HTH lacI-type" evidence="4">
    <location>
        <begin position="21"/>
        <end position="75"/>
    </location>
</feature>
<dbReference type="EMBL" id="NWTX01000027">
    <property type="protein sequence ID" value="PST45594.1"/>
    <property type="molecule type" value="Genomic_DNA"/>
</dbReference>
<dbReference type="InterPro" id="IPR010982">
    <property type="entry name" value="Lambda_DNA-bd_dom_sf"/>
</dbReference>
<dbReference type="InterPro" id="IPR000843">
    <property type="entry name" value="HTH_LacI"/>
</dbReference>
<dbReference type="SMART" id="SM00354">
    <property type="entry name" value="HTH_LACI"/>
    <property type="match status" value="1"/>
</dbReference>
<dbReference type="AlphaFoldDB" id="A0A2T3G7Y1"/>
<dbReference type="PROSITE" id="PS50932">
    <property type="entry name" value="HTH_LACI_2"/>
    <property type="match status" value="1"/>
</dbReference>
<proteinExistence type="predicted"/>
<dbReference type="SUPFAM" id="SSF47413">
    <property type="entry name" value="lambda repressor-like DNA-binding domains"/>
    <property type="match status" value="1"/>
</dbReference>
<comment type="caution">
    <text evidence="5">The sequence shown here is derived from an EMBL/GenBank/DDBJ whole genome shotgun (WGS) entry which is preliminary data.</text>
</comment>
<dbReference type="Proteomes" id="UP000240228">
    <property type="component" value="Unassembled WGS sequence"/>
</dbReference>
<dbReference type="CDD" id="cd06267">
    <property type="entry name" value="PBP1_LacI_sugar_binding-like"/>
    <property type="match status" value="1"/>
</dbReference>
<gene>
    <name evidence="5" type="ORF">CPA40_10265</name>
</gene>
<dbReference type="GO" id="GO:0003700">
    <property type="term" value="F:DNA-binding transcription factor activity"/>
    <property type="evidence" value="ECO:0007669"/>
    <property type="project" value="TreeGrafter"/>
</dbReference>
<evidence type="ECO:0000256" key="2">
    <source>
        <dbReference type="ARBA" id="ARBA00023125"/>
    </source>
</evidence>
<dbReference type="Gene3D" id="3.40.50.2300">
    <property type="match status" value="2"/>
</dbReference>
<dbReference type="Gene3D" id="1.10.260.40">
    <property type="entry name" value="lambda repressor-like DNA-binding domains"/>
    <property type="match status" value="1"/>
</dbReference>
<protein>
    <recommendedName>
        <fullName evidence="4">HTH lacI-type domain-containing protein</fullName>
    </recommendedName>
</protein>
<reference evidence="6" key="1">
    <citation type="submission" date="2017-09" db="EMBL/GenBank/DDBJ databases">
        <authorList>
            <person name="Sela D.A."/>
            <person name="Albert K."/>
        </authorList>
    </citation>
    <scope>NUCLEOTIDE SEQUENCE [LARGE SCALE GENOMIC DNA]</scope>
    <source>
        <strain evidence="6">UMA51805</strain>
    </source>
</reference>
<dbReference type="InterPro" id="IPR028082">
    <property type="entry name" value="Peripla_BP_I"/>
</dbReference>
<keyword evidence="3" id="KW-0804">Transcription</keyword>
<reference evidence="5 6" key="2">
    <citation type="submission" date="2018-03" db="EMBL/GenBank/DDBJ databases">
        <title>The comparative genomics of Bifidobacterium callitrichos reflects dietary carbohydrate utilization within the common marmoset gut.</title>
        <authorList>
            <person name="Rani A."/>
        </authorList>
    </citation>
    <scope>NUCLEOTIDE SEQUENCE [LARGE SCALE GENOMIC DNA]</scope>
    <source>
        <strain evidence="5 6">UMA51805</strain>
    </source>
</reference>
<dbReference type="SUPFAM" id="SSF53822">
    <property type="entry name" value="Periplasmic binding protein-like I"/>
    <property type="match status" value="1"/>
</dbReference>
<dbReference type="PANTHER" id="PTHR30146">
    <property type="entry name" value="LACI-RELATED TRANSCRIPTIONAL REPRESSOR"/>
    <property type="match status" value="1"/>
</dbReference>
<keyword evidence="6" id="KW-1185">Reference proteome</keyword>
<evidence type="ECO:0000256" key="3">
    <source>
        <dbReference type="ARBA" id="ARBA00023163"/>
    </source>
</evidence>
<evidence type="ECO:0000313" key="6">
    <source>
        <dbReference type="Proteomes" id="UP000240228"/>
    </source>
</evidence>
<keyword evidence="1" id="KW-0805">Transcription regulation</keyword>
<name>A0A2T3G7Y1_9BIFI</name>
<dbReference type="Pfam" id="PF13377">
    <property type="entry name" value="Peripla_BP_3"/>
    <property type="match status" value="1"/>
</dbReference>
<dbReference type="GO" id="GO:0000976">
    <property type="term" value="F:transcription cis-regulatory region binding"/>
    <property type="evidence" value="ECO:0007669"/>
    <property type="project" value="TreeGrafter"/>
</dbReference>
<sequence>MRSVDTRFIRSSNGRRCSVVVTLKDVAAEAGVSPATVSYTLRGGQYVSEHTSKKVREAADRLGYTINVAARNLRYGRTGVIETVVRGLDLSSFYAHMVTHVRQSCEDRGYQAVFMQTEGETQTIRNAVSKLNNQSCDGILLDAGALAPRTVRSLSQNRPIVLLDDLSASPLFDTIYMPRDEMSRMATQYMIDIGCRNIALIGAPQESDRHYRHGRNEPMLQYKGFMSAMNDAGLSVTDKQLVQDGWRYFKGVDIGHQMIREGFDFDGAVCVNDSTALGLIRGLADGGVQVPRDLKVIGIDGVSIGEFTVPRLTTIAVDMVDLAEKGIGMLVERIEGKYDGKPRRMSVKYSLKVKESCGEGEAEPVVKTDSAA</sequence>
<evidence type="ECO:0000256" key="1">
    <source>
        <dbReference type="ARBA" id="ARBA00023015"/>
    </source>
</evidence>